<dbReference type="Proteomes" id="UP000236291">
    <property type="component" value="Unassembled WGS sequence"/>
</dbReference>
<gene>
    <name evidence="1" type="ORF">L195_g001966</name>
</gene>
<name>A0A2K3NR46_TRIPR</name>
<evidence type="ECO:0000313" key="1">
    <source>
        <dbReference type="EMBL" id="PNY05514.1"/>
    </source>
</evidence>
<dbReference type="EMBL" id="ASHM01000838">
    <property type="protein sequence ID" value="PNY05514.1"/>
    <property type="molecule type" value="Genomic_DNA"/>
</dbReference>
<reference evidence="1 2" key="1">
    <citation type="journal article" date="2014" name="Am. J. Bot.">
        <title>Genome assembly and annotation for red clover (Trifolium pratense; Fabaceae).</title>
        <authorList>
            <person name="Istvanek J."/>
            <person name="Jaros M."/>
            <person name="Krenek A."/>
            <person name="Repkova J."/>
        </authorList>
    </citation>
    <scope>NUCLEOTIDE SEQUENCE [LARGE SCALE GENOMIC DNA]</scope>
    <source>
        <strain evidence="2">cv. Tatra</strain>
        <tissue evidence="1">Young leaves</tissue>
    </source>
</reference>
<organism evidence="1 2">
    <name type="scientific">Trifolium pratense</name>
    <name type="common">Red clover</name>
    <dbReference type="NCBI Taxonomy" id="57577"/>
    <lineage>
        <taxon>Eukaryota</taxon>
        <taxon>Viridiplantae</taxon>
        <taxon>Streptophyta</taxon>
        <taxon>Embryophyta</taxon>
        <taxon>Tracheophyta</taxon>
        <taxon>Spermatophyta</taxon>
        <taxon>Magnoliopsida</taxon>
        <taxon>eudicotyledons</taxon>
        <taxon>Gunneridae</taxon>
        <taxon>Pentapetalae</taxon>
        <taxon>rosids</taxon>
        <taxon>fabids</taxon>
        <taxon>Fabales</taxon>
        <taxon>Fabaceae</taxon>
        <taxon>Papilionoideae</taxon>
        <taxon>50 kb inversion clade</taxon>
        <taxon>NPAAA clade</taxon>
        <taxon>Hologalegina</taxon>
        <taxon>IRL clade</taxon>
        <taxon>Trifolieae</taxon>
        <taxon>Trifolium</taxon>
    </lineage>
</organism>
<comment type="caution">
    <text evidence="1">The sequence shown here is derived from an EMBL/GenBank/DDBJ whole genome shotgun (WGS) entry which is preliminary data.</text>
</comment>
<accession>A0A2K3NR46</accession>
<evidence type="ECO:0000313" key="2">
    <source>
        <dbReference type="Proteomes" id="UP000236291"/>
    </source>
</evidence>
<protein>
    <submittedName>
        <fullName evidence="1">Uncharacterized protein</fullName>
    </submittedName>
</protein>
<reference evidence="1 2" key="2">
    <citation type="journal article" date="2017" name="Front. Plant Sci.">
        <title>Gene Classification and Mining of Molecular Markers Useful in Red Clover (Trifolium pratense) Breeding.</title>
        <authorList>
            <person name="Istvanek J."/>
            <person name="Dluhosova J."/>
            <person name="Dluhos P."/>
            <person name="Patkova L."/>
            <person name="Nedelnik J."/>
            <person name="Repkova J."/>
        </authorList>
    </citation>
    <scope>NUCLEOTIDE SEQUENCE [LARGE SCALE GENOMIC DNA]</scope>
    <source>
        <strain evidence="2">cv. Tatra</strain>
        <tissue evidence="1">Young leaves</tissue>
    </source>
</reference>
<dbReference type="AlphaFoldDB" id="A0A2K3NR46"/>
<proteinExistence type="predicted"/>
<sequence>MNNANGYVSMVYAMIDDLDLNTISRIVMVMWTIWWRRNKKCWNKQMPTVIRHARDSLQDWIQVRLQHNRQQRTGPELARNVWTRPARGTLKCNADTACYA</sequence>